<accession>A0A078G4R0</accession>
<proteinExistence type="predicted"/>
<keyword evidence="3" id="KW-1185">Reference proteome</keyword>
<evidence type="ECO:0000313" key="3">
    <source>
        <dbReference type="Proteomes" id="UP000028999"/>
    </source>
</evidence>
<protein>
    <submittedName>
        <fullName evidence="2">BnaA09g02990D protein</fullName>
    </submittedName>
</protein>
<keyword evidence="1" id="KW-1133">Transmembrane helix</keyword>
<dbReference type="AlphaFoldDB" id="A0A078G4R0"/>
<dbReference type="PaxDb" id="3708-A0A078G4R0"/>
<sequence>MFITVCKCNFKKKKIMFSVILYQVMFQKGDDLVHRVSMEILKLRASDRISEMEKRSFEDKLPYTADDTSNPLTLYMFRGLFMITGVSSALALALLLITWLRDNWDDLMNSVNVFLSRRLVHFRILFATSIHPNPLDDENAVQMAQRN</sequence>
<dbReference type="PANTHER" id="PTHR18966">
    <property type="entry name" value="IONOTROPIC GLUTAMATE RECEPTOR"/>
    <property type="match status" value="1"/>
</dbReference>
<dbReference type="Gramene" id="CDY19952">
    <property type="protein sequence ID" value="CDY19952"/>
    <property type="gene ID" value="GSBRNA2T00009759001"/>
</dbReference>
<dbReference type="InterPro" id="IPR015683">
    <property type="entry name" value="Ionotropic_Glu_rcpt"/>
</dbReference>
<evidence type="ECO:0000256" key="1">
    <source>
        <dbReference type="SAM" id="Phobius"/>
    </source>
</evidence>
<organism evidence="2 3">
    <name type="scientific">Brassica napus</name>
    <name type="common">Rape</name>
    <dbReference type="NCBI Taxonomy" id="3708"/>
    <lineage>
        <taxon>Eukaryota</taxon>
        <taxon>Viridiplantae</taxon>
        <taxon>Streptophyta</taxon>
        <taxon>Embryophyta</taxon>
        <taxon>Tracheophyta</taxon>
        <taxon>Spermatophyta</taxon>
        <taxon>Magnoliopsida</taxon>
        <taxon>eudicotyledons</taxon>
        <taxon>Gunneridae</taxon>
        <taxon>Pentapetalae</taxon>
        <taxon>rosids</taxon>
        <taxon>malvids</taxon>
        <taxon>Brassicales</taxon>
        <taxon>Brassicaceae</taxon>
        <taxon>Brassiceae</taxon>
        <taxon>Brassica</taxon>
    </lineage>
</organism>
<evidence type="ECO:0000313" key="2">
    <source>
        <dbReference type="EMBL" id="CDY19952.1"/>
    </source>
</evidence>
<reference evidence="2 3" key="1">
    <citation type="journal article" date="2014" name="Science">
        <title>Plant genetics. Early allopolyploid evolution in the post-Neolithic Brassica napus oilseed genome.</title>
        <authorList>
            <person name="Chalhoub B."/>
            <person name="Denoeud F."/>
            <person name="Liu S."/>
            <person name="Parkin I.A."/>
            <person name="Tang H."/>
            <person name="Wang X."/>
            <person name="Chiquet J."/>
            <person name="Belcram H."/>
            <person name="Tong C."/>
            <person name="Samans B."/>
            <person name="Correa M."/>
            <person name="Da Silva C."/>
            <person name="Just J."/>
            <person name="Falentin C."/>
            <person name="Koh C.S."/>
            <person name="Le Clainche I."/>
            <person name="Bernard M."/>
            <person name="Bento P."/>
            <person name="Noel B."/>
            <person name="Labadie K."/>
            <person name="Alberti A."/>
            <person name="Charles M."/>
            <person name="Arnaud D."/>
            <person name="Guo H."/>
            <person name="Daviaud C."/>
            <person name="Alamery S."/>
            <person name="Jabbari K."/>
            <person name="Zhao M."/>
            <person name="Edger P.P."/>
            <person name="Chelaifa H."/>
            <person name="Tack D."/>
            <person name="Lassalle G."/>
            <person name="Mestiri I."/>
            <person name="Schnel N."/>
            <person name="Le Paslier M.C."/>
            <person name="Fan G."/>
            <person name="Renault V."/>
            <person name="Bayer P.E."/>
            <person name="Golicz A.A."/>
            <person name="Manoli S."/>
            <person name="Lee T.H."/>
            <person name="Thi V.H."/>
            <person name="Chalabi S."/>
            <person name="Hu Q."/>
            <person name="Fan C."/>
            <person name="Tollenaere R."/>
            <person name="Lu Y."/>
            <person name="Battail C."/>
            <person name="Shen J."/>
            <person name="Sidebottom C.H."/>
            <person name="Wang X."/>
            <person name="Canaguier A."/>
            <person name="Chauveau A."/>
            <person name="Berard A."/>
            <person name="Deniot G."/>
            <person name="Guan M."/>
            <person name="Liu Z."/>
            <person name="Sun F."/>
            <person name="Lim Y.P."/>
            <person name="Lyons E."/>
            <person name="Town C.D."/>
            <person name="Bancroft I."/>
            <person name="Wang X."/>
            <person name="Meng J."/>
            <person name="Ma J."/>
            <person name="Pires J.C."/>
            <person name="King G.J."/>
            <person name="Brunel D."/>
            <person name="Delourme R."/>
            <person name="Renard M."/>
            <person name="Aury J.M."/>
            <person name="Adams K.L."/>
            <person name="Batley J."/>
            <person name="Snowdon R.J."/>
            <person name="Tost J."/>
            <person name="Edwards D."/>
            <person name="Zhou Y."/>
            <person name="Hua W."/>
            <person name="Sharpe A.G."/>
            <person name="Paterson A.H."/>
            <person name="Guan C."/>
            <person name="Wincker P."/>
        </authorList>
    </citation>
    <scope>NUCLEOTIDE SEQUENCE [LARGE SCALE GENOMIC DNA]</scope>
    <source>
        <strain evidence="3">cv. Darmor-bzh</strain>
    </source>
</reference>
<name>A0A078G4R0_BRANA</name>
<keyword evidence="1" id="KW-0472">Membrane</keyword>
<gene>
    <name evidence="2" type="primary">BnaA09g02990D</name>
    <name evidence="2" type="ORF">GSBRNA2T00009759001</name>
</gene>
<keyword evidence="1" id="KW-0812">Transmembrane</keyword>
<dbReference type="EMBL" id="LK032102">
    <property type="protein sequence ID" value="CDY19952.1"/>
    <property type="molecule type" value="Genomic_DNA"/>
</dbReference>
<feature type="transmembrane region" description="Helical" evidence="1">
    <location>
        <begin position="79"/>
        <end position="100"/>
    </location>
</feature>
<dbReference type="Proteomes" id="UP000028999">
    <property type="component" value="Unassembled WGS sequence"/>
</dbReference>